<evidence type="ECO:0000313" key="2">
    <source>
        <dbReference type="Proteomes" id="UP001202550"/>
    </source>
</evidence>
<keyword evidence="2" id="KW-1185">Reference proteome</keyword>
<comment type="caution">
    <text evidence="1">The sequence shown here is derived from an EMBL/GenBank/DDBJ whole genome shotgun (WGS) entry which is preliminary data.</text>
</comment>
<dbReference type="Proteomes" id="UP001202550">
    <property type="component" value="Unassembled WGS sequence"/>
</dbReference>
<evidence type="ECO:0000313" key="1">
    <source>
        <dbReference type="EMBL" id="MCL1629497.1"/>
    </source>
</evidence>
<name>A0ABT0M3R2_9RHOB</name>
<dbReference type="EMBL" id="JALZWP010000012">
    <property type="protein sequence ID" value="MCL1629497.1"/>
    <property type="molecule type" value="Genomic_DNA"/>
</dbReference>
<accession>A0ABT0M3R2</accession>
<dbReference type="RefSeq" id="WP_249059468.1">
    <property type="nucleotide sequence ID" value="NZ_JALZWP010000012.1"/>
</dbReference>
<reference evidence="1 2" key="1">
    <citation type="submission" date="2022-05" db="EMBL/GenBank/DDBJ databases">
        <title>Seasonal and diel survey of microbial diversity of the Tyrrhenian coast.</title>
        <authorList>
            <person name="Gattoni G."/>
            <person name="Corral P."/>
        </authorList>
    </citation>
    <scope>NUCLEOTIDE SEQUENCE [LARGE SCALE GENOMIC DNA]</scope>
    <source>
        <strain evidence="1 2">V10</strain>
    </source>
</reference>
<sequence>MEAVWGVWGGRVGDVEIRMCAQSEPGQPFNDDCVAIYTTQDYNIELLDRESSTTWSPRLAREQIVSLAVLEDGSVRLERSPADLWSGVPLAPIDGPADTRPCVSDAFNAPRIFLPDPVTRPAEMDGVPYEVVSIIDPSGHGEVTTFRLPGTGAGIAAINARLTEALPQAAEEAPYYACTLDALQVGAGSFWEHQIQPEWITDRFIVVEDVEDVFCGGARPSYAVDWRVFDVETGDEIDTSAWIREDAFYDLGPYAGQGPEIGDSEVARGFRELMVEAFAATNPSQSCQDLLDLVETWDVRPSREGLVLTPSDDLGPARGCAIGLSLSVEAITPYLTDAGTITQGYQSKLRNR</sequence>
<protein>
    <submittedName>
        <fullName evidence="1">Uncharacterized protein</fullName>
    </submittedName>
</protein>
<organism evidence="1 2">
    <name type="scientific">Roseinatronobacter domitianus</name>
    <dbReference type="NCBI Taxonomy" id="2940293"/>
    <lineage>
        <taxon>Bacteria</taxon>
        <taxon>Pseudomonadati</taxon>
        <taxon>Pseudomonadota</taxon>
        <taxon>Alphaproteobacteria</taxon>
        <taxon>Rhodobacterales</taxon>
        <taxon>Paracoccaceae</taxon>
        <taxon>Roseinatronobacter</taxon>
    </lineage>
</organism>
<proteinExistence type="predicted"/>
<gene>
    <name evidence="1" type="ORF">M3N55_12220</name>
</gene>